<name>A0A0R1WNK3_9LACO</name>
<dbReference type="AlphaFoldDB" id="A0A0R1WNK3"/>
<feature type="compositionally biased region" description="Low complexity" evidence="1">
    <location>
        <begin position="201"/>
        <end position="215"/>
    </location>
</feature>
<dbReference type="STRING" id="1423774.FD31_GL002332"/>
<feature type="region of interest" description="Disordered" evidence="1">
    <location>
        <begin position="23"/>
        <end position="60"/>
    </location>
</feature>
<keyword evidence="2" id="KW-0732">Signal</keyword>
<feature type="signal peptide" evidence="2">
    <location>
        <begin position="1"/>
        <end position="20"/>
    </location>
</feature>
<dbReference type="CDD" id="cd15778">
    <property type="entry name" value="Lreu_0056_like"/>
    <property type="match status" value="1"/>
</dbReference>
<feature type="domain" description="DUF4767" evidence="3">
    <location>
        <begin position="59"/>
        <end position="189"/>
    </location>
</feature>
<feature type="domain" description="Lreu-0056-like" evidence="4">
    <location>
        <begin position="236"/>
        <end position="318"/>
    </location>
</feature>
<accession>A0A0R1WNK3</accession>
<proteinExistence type="predicted"/>
<keyword evidence="6" id="KW-1185">Reference proteome</keyword>
<dbReference type="Proteomes" id="UP000051302">
    <property type="component" value="Unassembled WGS sequence"/>
</dbReference>
<dbReference type="PATRIC" id="fig|1423774.3.peg.2422"/>
<dbReference type="Gene3D" id="3.30.1460.60">
    <property type="match status" value="1"/>
</dbReference>
<reference evidence="5 6" key="1">
    <citation type="journal article" date="2015" name="Genome Announc.">
        <title>Expanding the biotechnology potential of lactobacilli through comparative genomics of 213 strains and associated genera.</title>
        <authorList>
            <person name="Sun Z."/>
            <person name="Harris H.M."/>
            <person name="McCann A."/>
            <person name="Guo C."/>
            <person name="Argimon S."/>
            <person name="Zhang W."/>
            <person name="Yang X."/>
            <person name="Jeffery I.B."/>
            <person name="Cooney J.C."/>
            <person name="Kagawa T.F."/>
            <person name="Liu W."/>
            <person name="Song Y."/>
            <person name="Salvetti E."/>
            <person name="Wrobel A."/>
            <person name="Rasinkangas P."/>
            <person name="Parkhill J."/>
            <person name="Rea M.C."/>
            <person name="O'Sullivan O."/>
            <person name="Ritari J."/>
            <person name="Douillard F.P."/>
            <person name="Paul Ross R."/>
            <person name="Yang R."/>
            <person name="Briner A.E."/>
            <person name="Felis G.E."/>
            <person name="de Vos W.M."/>
            <person name="Barrangou R."/>
            <person name="Klaenhammer T.R."/>
            <person name="Caufield P.W."/>
            <person name="Cui Y."/>
            <person name="Zhang H."/>
            <person name="O'Toole P.W."/>
        </authorList>
    </citation>
    <scope>NUCLEOTIDE SEQUENCE [LARGE SCALE GENOMIC DNA]</scope>
    <source>
        <strain evidence="5 6">DSM 16982</strain>
    </source>
</reference>
<dbReference type="PROSITE" id="PS51257">
    <property type="entry name" value="PROKAR_LIPOPROTEIN"/>
    <property type="match status" value="1"/>
</dbReference>
<evidence type="ECO:0000259" key="4">
    <source>
        <dbReference type="Pfam" id="PF22125"/>
    </source>
</evidence>
<evidence type="ECO:0000256" key="1">
    <source>
        <dbReference type="SAM" id="MobiDB-lite"/>
    </source>
</evidence>
<dbReference type="InterPro" id="IPR054365">
    <property type="entry name" value="Lreu_0056-like"/>
</dbReference>
<comment type="caution">
    <text evidence="5">The sequence shown here is derived from an EMBL/GenBank/DDBJ whole genome shotgun (WGS) entry which is preliminary data.</text>
</comment>
<feature type="region of interest" description="Disordered" evidence="1">
    <location>
        <begin position="194"/>
        <end position="215"/>
    </location>
</feature>
<feature type="chain" id="PRO_5039361034" evidence="2">
    <location>
        <begin position="21"/>
        <end position="324"/>
    </location>
</feature>
<feature type="compositionally biased region" description="Low complexity" evidence="1">
    <location>
        <begin position="28"/>
        <end position="40"/>
    </location>
</feature>
<dbReference type="EMBL" id="AZFV01000006">
    <property type="protein sequence ID" value="KRM17812.1"/>
    <property type="molecule type" value="Genomic_DNA"/>
</dbReference>
<dbReference type="Pfam" id="PF22125">
    <property type="entry name" value="Lreu_0056_like"/>
    <property type="match status" value="1"/>
</dbReference>
<sequence length="324" mass="35357">MRVKKIGLATLLLASVLVVSGCGNQEPSKQSSNSQKTTKTVVKRKKSNQPKESTKKSDTLWDSTKDNQLEAFMDQWGPTMKQSYVKYDGKNSLKISTGMVYPDDLSRVTVEGANASIDWSKDGKGTNEYDVVAIYNYNGVVPPLPNHITYFFAFHNDQPIVLVDQSTNGTPNLIETGNTKLKSGFDDIVAGKKATVDSDETSSQTTSQSKTGQLTTDPKMVGVMVHQLVFPGDDVSKEPLGIYTDGGNYWIGIGTAVTTVGYEINGNTVSYYTKDYSGGQSTADAPLLKHDIQLSELENKYYSTDEQKQGVQAIADKMPAIDSQ</sequence>
<protein>
    <submittedName>
        <fullName evidence="5">Uncharacterized protein</fullName>
    </submittedName>
</protein>
<dbReference type="Pfam" id="PF15983">
    <property type="entry name" value="DUF4767"/>
    <property type="match status" value="1"/>
</dbReference>
<dbReference type="InterPro" id="IPR031927">
    <property type="entry name" value="DUF4767"/>
</dbReference>
<evidence type="ECO:0000256" key="2">
    <source>
        <dbReference type="SAM" id="SignalP"/>
    </source>
</evidence>
<evidence type="ECO:0000259" key="3">
    <source>
        <dbReference type="Pfam" id="PF15983"/>
    </source>
</evidence>
<organism evidence="5 6">
    <name type="scientific">Companilactobacillus nantensis DSM 16982</name>
    <dbReference type="NCBI Taxonomy" id="1423774"/>
    <lineage>
        <taxon>Bacteria</taxon>
        <taxon>Bacillati</taxon>
        <taxon>Bacillota</taxon>
        <taxon>Bacilli</taxon>
        <taxon>Lactobacillales</taxon>
        <taxon>Lactobacillaceae</taxon>
        <taxon>Companilactobacillus</taxon>
    </lineage>
</organism>
<evidence type="ECO:0000313" key="6">
    <source>
        <dbReference type="Proteomes" id="UP000051302"/>
    </source>
</evidence>
<gene>
    <name evidence="5" type="ORF">FD31_GL002332</name>
</gene>
<evidence type="ECO:0000313" key="5">
    <source>
        <dbReference type="EMBL" id="KRM17812.1"/>
    </source>
</evidence>